<dbReference type="SUPFAM" id="SSF52266">
    <property type="entry name" value="SGNH hydrolase"/>
    <property type="match status" value="1"/>
</dbReference>
<reference evidence="2 3" key="1">
    <citation type="journal article" date="2018" name="Microbiome">
        <title>Fine metagenomic profile of the Mediterranean stratified and mixed water columns revealed by assembly and recruitment.</title>
        <authorList>
            <person name="Haro-Moreno J.M."/>
            <person name="Lopez-Perez M."/>
            <person name="De La Torre J.R."/>
            <person name="Picazo A."/>
            <person name="Camacho A."/>
            <person name="Rodriguez-Valera F."/>
        </authorList>
    </citation>
    <scope>NUCLEOTIDE SEQUENCE [LARGE SCALE GENOMIC DNA]</scope>
    <source>
        <strain evidence="2">MED-G84</strain>
    </source>
</reference>
<organism evidence="2 3">
    <name type="scientific">SAR86 cluster bacterium</name>
    <dbReference type="NCBI Taxonomy" id="2030880"/>
    <lineage>
        <taxon>Bacteria</taxon>
        <taxon>Pseudomonadati</taxon>
        <taxon>Pseudomonadota</taxon>
        <taxon>Gammaproteobacteria</taxon>
        <taxon>SAR86 cluster</taxon>
    </lineage>
</organism>
<dbReference type="Gene3D" id="3.40.50.1110">
    <property type="entry name" value="SGNH hydrolase"/>
    <property type="match status" value="1"/>
</dbReference>
<accession>A0A368BNK5</accession>
<proteinExistence type="predicted"/>
<evidence type="ECO:0000259" key="1">
    <source>
        <dbReference type="Pfam" id="PF13472"/>
    </source>
</evidence>
<dbReference type="PANTHER" id="PTHR30383:SF24">
    <property type="entry name" value="THIOESTERASE 1_PROTEASE 1_LYSOPHOSPHOLIPASE L1"/>
    <property type="match status" value="1"/>
</dbReference>
<feature type="domain" description="SGNH hydrolase-type esterase" evidence="1">
    <location>
        <begin position="43"/>
        <end position="203"/>
    </location>
</feature>
<evidence type="ECO:0000313" key="2">
    <source>
        <dbReference type="EMBL" id="RCL38908.1"/>
    </source>
</evidence>
<dbReference type="InterPro" id="IPR013830">
    <property type="entry name" value="SGNH_hydro"/>
</dbReference>
<dbReference type="GO" id="GO:0004622">
    <property type="term" value="F:phosphatidylcholine lysophospholipase activity"/>
    <property type="evidence" value="ECO:0007669"/>
    <property type="project" value="TreeGrafter"/>
</dbReference>
<dbReference type="CDD" id="cd01822">
    <property type="entry name" value="Lysophospholipase_L1_like"/>
    <property type="match status" value="1"/>
</dbReference>
<protein>
    <submittedName>
        <fullName evidence="2">Arylesterase</fullName>
    </submittedName>
</protein>
<dbReference type="GO" id="GO:0006629">
    <property type="term" value="P:lipid metabolic process"/>
    <property type="evidence" value="ECO:0007669"/>
    <property type="project" value="InterPro"/>
</dbReference>
<evidence type="ECO:0000313" key="3">
    <source>
        <dbReference type="Proteomes" id="UP000253032"/>
    </source>
</evidence>
<dbReference type="Pfam" id="PF13472">
    <property type="entry name" value="Lipase_GDSL_2"/>
    <property type="match status" value="1"/>
</dbReference>
<dbReference type="PROSITE" id="PS01098">
    <property type="entry name" value="LIPASE_GDSL_SER"/>
    <property type="match status" value="1"/>
</dbReference>
<name>A0A368BNK5_9GAMM</name>
<dbReference type="Proteomes" id="UP000253032">
    <property type="component" value="Unassembled WGS sequence"/>
</dbReference>
<dbReference type="InterPro" id="IPR051532">
    <property type="entry name" value="Ester_Hydrolysis_Enzymes"/>
</dbReference>
<dbReference type="EMBL" id="QOPC01000007">
    <property type="protein sequence ID" value="RCL38908.1"/>
    <property type="molecule type" value="Genomic_DNA"/>
</dbReference>
<sequence length="223" mass="24280">MFLTSKIRSFNGCLGVFSAILLSVFMTVNASESLSLNKNTIVVLGDSLSAGYGVKIEESWPSLLENNLKKNNLGLSVINAGISGDTTSGGLFRLPLLLKKHQPKIVILELGGNDGLRGMSIKRVIKKNLEQMINMIRASGSIVVMVGVELPPNYGDRYTTSFKNMYVDLADQYNISLVKGSLVEMVSSNLMQADGIHPNKAGHILIEQEVLKDIMPILLNLTD</sequence>
<gene>
    <name evidence="2" type="ORF">DBW98_01965</name>
</gene>
<comment type="caution">
    <text evidence="2">The sequence shown here is derived from an EMBL/GenBank/DDBJ whole genome shotgun (WGS) entry which is preliminary data.</text>
</comment>
<dbReference type="PANTHER" id="PTHR30383">
    <property type="entry name" value="THIOESTERASE 1/PROTEASE 1/LYSOPHOSPHOLIPASE L1"/>
    <property type="match status" value="1"/>
</dbReference>
<dbReference type="InterPro" id="IPR008265">
    <property type="entry name" value="Lipase_GDSL_AS"/>
</dbReference>
<dbReference type="AlphaFoldDB" id="A0A368BNK5"/>
<dbReference type="InterPro" id="IPR036514">
    <property type="entry name" value="SGNH_hydro_sf"/>
</dbReference>